<sequence>MFASSGHTVSDDVVLVTWFFVGRACSNWFRLGLGKTELRVTQRLSFYDGHGRPVRESIGWLVEVGWLVELSAPNLER</sequence>
<evidence type="ECO:0000313" key="1">
    <source>
        <dbReference type="EMBL" id="EMI57736.1"/>
    </source>
</evidence>
<gene>
    <name evidence="1" type="ORF">RSSM_00845</name>
</gene>
<dbReference type="EMBL" id="ANOH01000068">
    <property type="protein sequence ID" value="EMI57736.1"/>
    <property type="molecule type" value="Genomic_DNA"/>
</dbReference>
<comment type="caution">
    <text evidence="1">The sequence shown here is derived from an EMBL/GenBank/DDBJ whole genome shotgun (WGS) entry which is preliminary data.</text>
</comment>
<reference evidence="1 2" key="1">
    <citation type="journal article" date="2013" name="Mar. Genomics">
        <title>Expression of sulfatases in Rhodopirellula baltica and the diversity of sulfatases in the genus Rhodopirellula.</title>
        <authorList>
            <person name="Wegner C.E."/>
            <person name="Richter-Heitmann T."/>
            <person name="Klindworth A."/>
            <person name="Klockow C."/>
            <person name="Richter M."/>
            <person name="Achstetter T."/>
            <person name="Glockner F.O."/>
            <person name="Harder J."/>
        </authorList>
    </citation>
    <scope>NUCLEOTIDE SEQUENCE [LARGE SCALE GENOMIC DNA]</scope>
    <source>
        <strain evidence="1 2">SM41</strain>
    </source>
</reference>
<proteinExistence type="predicted"/>
<accession>M5UIT2</accession>
<keyword evidence="2" id="KW-1185">Reference proteome</keyword>
<evidence type="ECO:0000313" key="2">
    <source>
        <dbReference type="Proteomes" id="UP000011885"/>
    </source>
</evidence>
<name>M5UIT2_9BACT</name>
<organism evidence="1 2">
    <name type="scientific">Rhodopirellula sallentina SM41</name>
    <dbReference type="NCBI Taxonomy" id="1263870"/>
    <lineage>
        <taxon>Bacteria</taxon>
        <taxon>Pseudomonadati</taxon>
        <taxon>Planctomycetota</taxon>
        <taxon>Planctomycetia</taxon>
        <taxon>Pirellulales</taxon>
        <taxon>Pirellulaceae</taxon>
        <taxon>Rhodopirellula</taxon>
    </lineage>
</organism>
<dbReference type="Proteomes" id="UP000011885">
    <property type="component" value="Unassembled WGS sequence"/>
</dbReference>
<protein>
    <submittedName>
        <fullName evidence="1">Uncharacterized protein</fullName>
    </submittedName>
</protein>
<dbReference type="AlphaFoldDB" id="M5UIT2"/>
<dbReference type="PATRIC" id="fig|1263870.3.peg.921"/>